<dbReference type="Proteomes" id="UP001189429">
    <property type="component" value="Unassembled WGS sequence"/>
</dbReference>
<dbReference type="EMBL" id="CAUYUJ010013999">
    <property type="protein sequence ID" value="CAK0837052.1"/>
    <property type="molecule type" value="Genomic_DNA"/>
</dbReference>
<evidence type="ECO:0000313" key="2">
    <source>
        <dbReference type="Proteomes" id="UP001189429"/>
    </source>
</evidence>
<evidence type="ECO:0000313" key="1">
    <source>
        <dbReference type="EMBL" id="CAK0837052.1"/>
    </source>
</evidence>
<keyword evidence="2" id="KW-1185">Reference proteome</keyword>
<protein>
    <submittedName>
        <fullName evidence="1">Uncharacterized protein</fullName>
    </submittedName>
</protein>
<proteinExistence type="predicted"/>
<organism evidence="1 2">
    <name type="scientific">Prorocentrum cordatum</name>
    <dbReference type="NCBI Taxonomy" id="2364126"/>
    <lineage>
        <taxon>Eukaryota</taxon>
        <taxon>Sar</taxon>
        <taxon>Alveolata</taxon>
        <taxon>Dinophyceae</taxon>
        <taxon>Prorocentrales</taxon>
        <taxon>Prorocentraceae</taxon>
        <taxon>Prorocentrum</taxon>
    </lineage>
</organism>
<comment type="caution">
    <text evidence="1">The sequence shown here is derived from an EMBL/GenBank/DDBJ whole genome shotgun (WGS) entry which is preliminary data.</text>
</comment>
<gene>
    <name evidence="1" type="ORF">PCOR1329_LOCUS33349</name>
</gene>
<feature type="non-terminal residue" evidence="1">
    <location>
        <position position="1"/>
    </location>
</feature>
<sequence length="197" mass="20932">LRPSAESENVHHSPPCLWFKPCPPSPAETGATYRSDAELATELRFGMALYRLALLALAAMQLPAHAGAHGAEECTVPGACLDEAAVEAAEQGEADALRVELLQSRSSVAARASTESNASSGASSDRTFWFVSRKQCGGVAGVPGNVLWAAQCQPAAWDRTKSVIYMCEGREATNTLHWHLLPEAPRGFCWSALGSPP</sequence>
<feature type="non-terminal residue" evidence="1">
    <location>
        <position position="197"/>
    </location>
</feature>
<accession>A0ABN9SWY7</accession>
<name>A0ABN9SWY7_9DINO</name>
<reference evidence="1" key="1">
    <citation type="submission" date="2023-10" db="EMBL/GenBank/DDBJ databases">
        <authorList>
            <person name="Chen Y."/>
            <person name="Shah S."/>
            <person name="Dougan E. K."/>
            <person name="Thang M."/>
            <person name="Chan C."/>
        </authorList>
    </citation>
    <scope>NUCLEOTIDE SEQUENCE [LARGE SCALE GENOMIC DNA]</scope>
</reference>